<protein>
    <submittedName>
        <fullName evidence="2">Uncharacterized protein</fullName>
    </submittedName>
</protein>
<evidence type="ECO:0000256" key="1">
    <source>
        <dbReference type="SAM" id="Phobius"/>
    </source>
</evidence>
<accession>A0A2T5HXZ3</accession>
<organism evidence="2 3">
    <name type="scientific">Nitrosomonas oligotropha</name>
    <dbReference type="NCBI Taxonomy" id="42354"/>
    <lineage>
        <taxon>Bacteria</taxon>
        <taxon>Pseudomonadati</taxon>
        <taxon>Pseudomonadota</taxon>
        <taxon>Betaproteobacteria</taxon>
        <taxon>Nitrosomonadales</taxon>
        <taxon>Nitrosomonadaceae</taxon>
        <taxon>Nitrosomonas</taxon>
    </lineage>
</organism>
<dbReference type="Proteomes" id="UP000244128">
    <property type="component" value="Unassembled WGS sequence"/>
</dbReference>
<evidence type="ECO:0000313" key="2">
    <source>
        <dbReference type="EMBL" id="PTQ76455.1"/>
    </source>
</evidence>
<reference evidence="2 3" key="1">
    <citation type="submission" date="2018-04" db="EMBL/GenBank/DDBJ databases">
        <title>Active sludge and wastewater microbial communities from Klosterneuburg, Austria.</title>
        <authorList>
            <person name="Wagner M."/>
        </authorList>
    </citation>
    <scope>NUCLEOTIDE SEQUENCE [LARGE SCALE GENOMIC DNA]</scope>
    <source>
        <strain evidence="2 3">Nm49</strain>
    </source>
</reference>
<name>A0A2T5HXZ3_9PROT</name>
<sequence length="211" mass="23969">MSKSLKEQNRWQIWLIVSANALVLLGVTRENAISLIGLNSAFDTHNLIPVGTALTISIVLNGLLSADAKSKLVFLRWHNTLPGHRAFSKYAKHDPRIDLKELQKLHGSMLPEDPIEENRVWFRMYKDVENTPAVLQVHRDFLLLRDYTGLSILFLFFLGSIGFYAIESLDTAELYCGMLFIQYVIVRQAASNYGIRMVTTVLSEKMHSKSS</sequence>
<dbReference type="EMBL" id="QAOI01000017">
    <property type="protein sequence ID" value="PTQ76455.1"/>
    <property type="molecule type" value="Genomic_DNA"/>
</dbReference>
<comment type="caution">
    <text evidence="2">The sequence shown here is derived from an EMBL/GenBank/DDBJ whole genome shotgun (WGS) entry which is preliminary data.</text>
</comment>
<feature type="transmembrane region" description="Helical" evidence="1">
    <location>
        <begin position="48"/>
        <end position="66"/>
    </location>
</feature>
<dbReference type="RefSeq" id="WP_107803711.1">
    <property type="nucleotide sequence ID" value="NZ_QAOI01000017.1"/>
</dbReference>
<gene>
    <name evidence="2" type="ORF">C8R26_11748</name>
</gene>
<feature type="transmembrane region" description="Helical" evidence="1">
    <location>
        <begin position="147"/>
        <end position="166"/>
    </location>
</feature>
<evidence type="ECO:0000313" key="3">
    <source>
        <dbReference type="Proteomes" id="UP000244128"/>
    </source>
</evidence>
<keyword evidence="1" id="KW-0472">Membrane</keyword>
<proteinExistence type="predicted"/>
<keyword evidence="1" id="KW-1133">Transmembrane helix</keyword>
<dbReference type="AlphaFoldDB" id="A0A2T5HXZ3"/>
<feature type="transmembrane region" description="Helical" evidence="1">
    <location>
        <begin position="12"/>
        <end position="28"/>
    </location>
</feature>
<keyword evidence="1" id="KW-0812">Transmembrane</keyword>